<dbReference type="InterPro" id="IPR050141">
    <property type="entry name" value="GCL_type2/YbdK_subfam"/>
</dbReference>
<proteinExistence type="inferred from homology"/>
<dbReference type="Pfam" id="PF04107">
    <property type="entry name" value="GCS2"/>
    <property type="match status" value="1"/>
</dbReference>
<dbReference type="PANTHER" id="PTHR36510:SF1">
    <property type="entry name" value="GLUTAMATE--CYSTEINE LIGASE 2-RELATED"/>
    <property type="match status" value="1"/>
</dbReference>
<dbReference type="AlphaFoldDB" id="A0A4V2EL38"/>
<dbReference type="GO" id="GO:0005524">
    <property type="term" value="F:ATP binding"/>
    <property type="evidence" value="ECO:0007669"/>
    <property type="project" value="UniProtKB-KW"/>
</dbReference>
<dbReference type="OrthoDB" id="9803842at2"/>
<protein>
    <recommendedName>
        <fullName evidence="5">Putative glutamate--cysteine ligase 2</fullName>
        <ecNumber evidence="5">6.3.2.2</ecNumber>
    </recommendedName>
    <alternativeName>
        <fullName evidence="5">Gamma-glutamylcysteine synthetase 2</fullName>
        <shortName evidence="5">GCS 2</shortName>
        <shortName evidence="5">Gamma-GCS 2</shortName>
    </alternativeName>
</protein>
<dbReference type="InterPro" id="IPR011793">
    <property type="entry name" value="YbdK"/>
</dbReference>
<gene>
    <name evidence="6" type="ORF">EWH70_29960</name>
</gene>
<reference evidence="6 7" key="1">
    <citation type="submission" date="2019-02" db="EMBL/GenBank/DDBJ databases">
        <title>Draft genome sequence of Amycolatopsis sp. 8-3EHSu isolated from roots of Suaeda maritima.</title>
        <authorList>
            <person name="Duangmal K."/>
            <person name="Chantavorakit T."/>
        </authorList>
    </citation>
    <scope>NUCLEOTIDE SEQUENCE [LARGE SCALE GENOMIC DNA]</scope>
    <source>
        <strain evidence="6 7">8-3EHSu</strain>
    </source>
</reference>
<name>A0A4V2EL38_9PSEU</name>
<dbReference type="GO" id="GO:0004357">
    <property type="term" value="F:glutamate-cysteine ligase activity"/>
    <property type="evidence" value="ECO:0007669"/>
    <property type="project" value="UniProtKB-EC"/>
</dbReference>
<dbReference type="SUPFAM" id="SSF55931">
    <property type="entry name" value="Glutamine synthetase/guanido kinase"/>
    <property type="match status" value="1"/>
</dbReference>
<evidence type="ECO:0000256" key="3">
    <source>
        <dbReference type="ARBA" id="ARBA00022840"/>
    </source>
</evidence>
<evidence type="ECO:0000256" key="4">
    <source>
        <dbReference type="ARBA" id="ARBA00048819"/>
    </source>
</evidence>
<evidence type="ECO:0000256" key="1">
    <source>
        <dbReference type="ARBA" id="ARBA00022598"/>
    </source>
</evidence>
<keyword evidence="7" id="KW-1185">Reference proteome</keyword>
<keyword evidence="1 5" id="KW-0436">Ligase</keyword>
<dbReference type="EMBL" id="SFCC01000018">
    <property type="protein sequence ID" value="RZQ60215.1"/>
    <property type="molecule type" value="Genomic_DNA"/>
</dbReference>
<organism evidence="6 7">
    <name type="scientific">Amycolatopsis suaedae</name>
    <dbReference type="NCBI Taxonomy" id="2510978"/>
    <lineage>
        <taxon>Bacteria</taxon>
        <taxon>Bacillati</taxon>
        <taxon>Actinomycetota</taxon>
        <taxon>Actinomycetes</taxon>
        <taxon>Pseudonocardiales</taxon>
        <taxon>Pseudonocardiaceae</taxon>
        <taxon>Amycolatopsis</taxon>
    </lineage>
</organism>
<comment type="similarity">
    <text evidence="5">Belongs to the glutamate--cysteine ligase type 2 family. YbdK subfamily.</text>
</comment>
<dbReference type="InterPro" id="IPR006336">
    <property type="entry name" value="GCS2"/>
</dbReference>
<keyword evidence="3 5" id="KW-0067">ATP-binding</keyword>
<evidence type="ECO:0000256" key="2">
    <source>
        <dbReference type="ARBA" id="ARBA00022741"/>
    </source>
</evidence>
<dbReference type="GO" id="GO:0042398">
    <property type="term" value="P:modified amino acid biosynthetic process"/>
    <property type="evidence" value="ECO:0007669"/>
    <property type="project" value="InterPro"/>
</dbReference>
<evidence type="ECO:0000313" key="7">
    <source>
        <dbReference type="Proteomes" id="UP000292003"/>
    </source>
</evidence>
<evidence type="ECO:0000313" key="6">
    <source>
        <dbReference type="EMBL" id="RZQ60215.1"/>
    </source>
</evidence>
<accession>A0A4V2EL38</accession>
<dbReference type="EC" id="6.3.2.2" evidence="5"/>
<dbReference type="Proteomes" id="UP000292003">
    <property type="component" value="Unassembled WGS sequence"/>
</dbReference>
<keyword evidence="2 5" id="KW-0547">Nucleotide-binding</keyword>
<comment type="caution">
    <text evidence="6">The sequence shown here is derived from an EMBL/GenBank/DDBJ whole genome shotgun (WGS) entry which is preliminary data.</text>
</comment>
<dbReference type="HAMAP" id="MF_01609">
    <property type="entry name" value="Glu_cys_ligase_2"/>
    <property type="match status" value="1"/>
</dbReference>
<comment type="function">
    <text evidence="5">ATP-dependent carboxylate-amine ligase which exhibits weak glutamate--cysteine ligase activity.</text>
</comment>
<comment type="catalytic activity">
    <reaction evidence="4 5">
        <text>L-cysteine + L-glutamate + ATP = gamma-L-glutamyl-L-cysteine + ADP + phosphate + H(+)</text>
        <dbReference type="Rhea" id="RHEA:13285"/>
        <dbReference type="ChEBI" id="CHEBI:15378"/>
        <dbReference type="ChEBI" id="CHEBI:29985"/>
        <dbReference type="ChEBI" id="CHEBI:30616"/>
        <dbReference type="ChEBI" id="CHEBI:35235"/>
        <dbReference type="ChEBI" id="CHEBI:43474"/>
        <dbReference type="ChEBI" id="CHEBI:58173"/>
        <dbReference type="ChEBI" id="CHEBI:456216"/>
        <dbReference type="EC" id="6.3.2.2"/>
    </reaction>
</comment>
<dbReference type="Gene3D" id="3.30.590.20">
    <property type="match status" value="1"/>
</dbReference>
<evidence type="ECO:0000256" key="5">
    <source>
        <dbReference type="HAMAP-Rule" id="MF_01609"/>
    </source>
</evidence>
<dbReference type="PANTHER" id="PTHR36510">
    <property type="entry name" value="GLUTAMATE--CYSTEINE LIGASE 2-RELATED"/>
    <property type="match status" value="1"/>
</dbReference>
<dbReference type="NCBIfam" id="TIGR02050">
    <property type="entry name" value="gshA_cyan_rel"/>
    <property type="match status" value="1"/>
</dbReference>
<dbReference type="InterPro" id="IPR014746">
    <property type="entry name" value="Gln_synth/guanido_kin_cat_dom"/>
</dbReference>
<sequence length="367" mass="38505">MSRLAVHRRRRGDPGARDQAVATRVSLTVGVEEEFLLLDPRGGATVPRGAEVLAGADWPGGRPELRASVVESVTGVCADLGDLRGQLAAGRRALAAAAEREGVLVAPAGTPPCPGAPAPATPGARFAGIERRYAGVVTGYEVCGCHVHVGVDDPDTAVAVINHLRPWLPTLLALSVNSPFDRGTDTGYGSWRMITQARFPGSGIPPRFASAAEYRAAVGGLVDCGTLIDPGMSFWLARPSPRWPTVEFRVADTALTVADAVAQAELARALVAAALARLDEDPPELDPQVAAAAVWSAARYGMDGPAVDPLRACRVSAGRRLAELRDFLLPEDRDMVLPAVSGARRQREAGGWPGLRAVFRAAMVGTP</sequence>